<comment type="caution">
    <text evidence="1">The sequence shown here is derived from an EMBL/GenBank/DDBJ whole genome shotgun (WGS) entry which is preliminary data.</text>
</comment>
<gene>
    <name evidence="1" type="ORF">PCOR1329_LOCUS38469</name>
</gene>
<evidence type="ECO:0000313" key="2">
    <source>
        <dbReference type="Proteomes" id="UP001189429"/>
    </source>
</evidence>
<proteinExistence type="predicted"/>
<organism evidence="1 2">
    <name type="scientific">Prorocentrum cordatum</name>
    <dbReference type="NCBI Taxonomy" id="2364126"/>
    <lineage>
        <taxon>Eukaryota</taxon>
        <taxon>Sar</taxon>
        <taxon>Alveolata</taxon>
        <taxon>Dinophyceae</taxon>
        <taxon>Prorocentrales</taxon>
        <taxon>Prorocentraceae</taxon>
        <taxon>Prorocentrum</taxon>
    </lineage>
</organism>
<accession>A0ABN9TF13</accession>
<dbReference type="EMBL" id="CAUYUJ010014658">
    <property type="protein sequence ID" value="CAK0844369.1"/>
    <property type="molecule type" value="Genomic_DNA"/>
</dbReference>
<evidence type="ECO:0000313" key="1">
    <source>
        <dbReference type="EMBL" id="CAK0844369.1"/>
    </source>
</evidence>
<keyword evidence="2" id="KW-1185">Reference proteome</keyword>
<name>A0ABN9TF13_9DINO</name>
<dbReference type="Proteomes" id="UP001189429">
    <property type="component" value="Unassembled WGS sequence"/>
</dbReference>
<protein>
    <submittedName>
        <fullName evidence="1">Uncharacterized protein</fullName>
    </submittedName>
</protein>
<reference evidence="1" key="1">
    <citation type="submission" date="2023-10" db="EMBL/GenBank/DDBJ databases">
        <authorList>
            <person name="Chen Y."/>
            <person name="Shah S."/>
            <person name="Dougan E. K."/>
            <person name="Thang M."/>
            <person name="Chan C."/>
        </authorList>
    </citation>
    <scope>NUCLEOTIDE SEQUENCE [LARGE SCALE GENOMIC DNA]</scope>
</reference>
<sequence>MLAFSHRLMHWGSAADARAPAPRISLAFAAADPAFEKAYFPHAFLPMPSLDLRVALLAGQVLKNSSNEHVLTTRTRVSLFYRLFGTMAEVFDRDYCNEKRQVNQMFHLKLPRMSTTVNVPLEVKEESAEEGLTALLDGL</sequence>